<feature type="region of interest" description="Disordered" evidence="1">
    <location>
        <begin position="86"/>
        <end position="162"/>
    </location>
</feature>
<keyword evidence="3" id="KW-1185">Reference proteome</keyword>
<organism evidence="2 3">
    <name type="scientific">Streptomyces tardus</name>
    <dbReference type="NCBI Taxonomy" id="2780544"/>
    <lineage>
        <taxon>Bacteria</taxon>
        <taxon>Bacillati</taxon>
        <taxon>Actinomycetota</taxon>
        <taxon>Actinomycetes</taxon>
        <taxon>Kitasatosporales</taxon>
        <taxon>Streptomycetaceae</taxon>
        <taxon>Streptomyces</taxon>
    </lineage>
</organism>
<name>A0A949JUV1_9ACTN</name>
<dbReference type="RefSeq" id="WP_211038426.1">
    <property type="nucleotide sequence ID" value="NZ_JAELVF020000004.1"/>
</dbReference>
<protein>
    <recommendedName>
        <fullName evidence="4">Restriction endonuclease</fullName>
    </recommendedName>
</protein>
<evidence type="ECO:0008006" key="4">
    <source>
        <dbReference type="Google" id="ProtNLM"/>
    </source>
</evidence>
<evidence type="ECO:0000313" key="2">
    <source>
        <dbReference type="EMBL" id="MBU7600520.1"/>
    </source>
</evidence>
<proteinExistence type="predicted"/>
<evidence type="ECO:0000313" key="3">
    <source>
        <dbReference type="Proteomes" id="UP000694501"/>
    </source>
</evidence>
<accession>A0A949JUV1</accession>
<dbReference type="AlphaFoldDB" id="A0A949JUV1"/>
<dbReference type="EMBL" id="JAELVF020000004">
    <property type="protein sequence ID" value="MBU7600520.1"/>
    <property type="molecule type" value="Genomic_DNA"/>
</dbReference>
<dbReference type="Proteomes" id="UP000694501">
    <property type="component" value="Unassembled WGS sequence"/>
</dbReference>
<evidence type="ECO:0000256" key="1">
    <source>
        <dbReference type="SAM" id="MobiDB-lite"/>
    </source>
</evidence>
<comment type="caution">
    <text evidence="2">The sequence shown here is derived from an EMBL/GenBank/DDBJ whole genome shotgun (WGS) entry which is preliminary data.</text>
</comment>
<gene>
    <name evidence="2" type="ORF">JGS22_023540</name>
</gene>
<feature type="compositionally biased region" description="Basic and acidic residues" evidence="1">
    <location>
        <begin position="107"/>
        <end position="143"/>
    </location>
</feature>
<sequence length="286" mass="31245">MTENVPVRCPDCRREHAYAPPHYPCACGAPVGLDIHAEAEPKPIRRRTWSDSWVRVRCVECGRQQDWPAPELGCSCGTLLRLPLRSEEPSRTPDSPAGTPDACTEQSAHRPEGGRGEPRGKAAERRTAQGREQPQEPWRDQEFSRAQPGAGTEEPGPVVGRPAFRPVTIRTARDAVVTAGRYVRWLGFEDVRTSETRPASGVDLRGPGIVARVDPTTTPTSLRAVETLWLNGLNESALPICFSLAGYARDARARADSLDMPLFVLDLTGAPQPVNTAADELIAEQD</sequence>
<reference evidence="2" key="1">
    <citation type="submission" date="2021-06" db="EMBL/GenBank/DDBJ databases">
        <title>Sequencing of actinobacteria type strains.</title>
        <authorList>
            <person name="Nguyen G.-S."/>
            <person name="Wentzel A."/>
        </authorList>
    </citation>
    <scope>NUCLEOTIDE SEQUENCE</scope>
    <source>
        <strain evidence="2">P38-E01</strain>
    </source>
</reference>